<dbReference type="SUPFAM" id="SSF53756">
    <property type="entry name" value="UDP-Glycosyltransferase/glycogen phosphorylase"/>
    <property type="match status" value="1"/>
</dbReference>
<keyword evidence="3" id="KW-0328">Glycosyltransferase</keyword>
<organism evidence="3 4">
    <name type="scientific">Thomasclavelia ramosa DSM 1402</name>
    <dbReference type="NCBI Taxonomy" id="445974"/>
    <lineage>
        <taxon>Bacteria</taxon>
        <taxon>Bacillati</taxon>
        <taxon>Bacillota</taxon>
        <taxon>Erysipelotrichia</taxon>
        <taxon>Erysipelotrichales</taxon>
        <taxon>Coprobacillaceae</taxon>
        <taxon>Thomasclavelia</taxon>
    </lineage>
</organism>
<dbReference type="EMBL" id="ABFX02000004">
    <property type="protein sequence ID" value="EDS18882.1"/>
    <property type="molecule type" value="Genomic_DNA"/>
</dbReference>
<dbReference type="Pfam" id="PF00534">
    <property type="entry name" value="Glycos_transf_1"/>
    <property type="match status" value="1"/>
</dbReference>
<dbReference type="AlphaFoldDB" id="B0N360"/>
<dbReference type="Proteomes" id="UP000005798">
    <property type="component" value="Unassembled WGS sequence"/>
</dbReference>
<dbReference type="PANTHER" id="PTHR45947:SF3">
    <property type="entry name" value="SULFOQUINOVOSYL TRANSFERASE SQD2"/>
    <property type="match status" value="1"/>
</dbReference>
<dbReference type="RefSeq" id="WP_003535904.1">
    <property type="nucleotide sequence ID" value="NZ_CP036346.1"/>
</dbReference>
<dbReference type="InterPro" id="IPR050194">
    <property type="entry name" value="Glycosyltransferase_grp1"/>
</dbReference>
<protein>
    <submittedName>
        <fullName evidence="3">Glycosyltransferase, group 1 family protein</fullName>
        <ecNumber evidence="3">2.4.-.-</ecNumber>
    </submittedName>
</protein>
<evidence type="ECO:0000313" key="4">
    <source>
        <dbReference type="Proteomes" id="UP000005798"/>
    </source>
</evidence>
<dbReference type="HOGENOM" id="CLU_730919_0_0_9"/>
<sequence length="355" mass="41827">MKVMYVVGYDISTLGGGQKSVKTCLEVTANFGYHVSLVSPYIENGIELKNVKYNFYKRYNYRAINLILNTYSIYKYIRSEKPDIINCQYIGSIIFVGLLKKLRLINNKVIYTDRGFLEAYGTTVSILLKFIEKSIDKVICTTEENKKCWENRFPNLKFKVIENIIEDDWKEVVSLNSKNKDLCIGFSARFVPYKRWEDVIEIINCLEEYNIHFNLAIVWEKSQEKEIRKFKDRIKNSNVTFYDNLKIKDMKRFYSENDIFILTSEKESFGRTLIEAMSQKCVVIGTNSGGVPSVIHKNLYNIGDLRACIEIILKYYNDSDLLKKDKDYFYLEFKNRFTKEIFSNKLLEAYKEVRI</sequence>
<keyword evidence="3" id="KW-0808">Transferase</keyword>
<evidence type="ECO:0000259" key="1">
    <source>
        <dbReference type="Pfam" id="PF00534"/>
    </source>
</evidence>
<accession>B0N360</accession>
<name>B0N360_9FIRM</name>
<dbReference type="InterPro" id="IPR028098">
    <property type="entry name" value="Glyco_trans_4-like_N"/>
</dbReference>
<dbReference type="GO" id="GO:0016757">
    <property type="term" value="F:glycosyltransferase activity"/>
    <property type="evidence" value="ECO:0007669"/>
    <property type="project" value="UniProtKB-KW"/>
</dbReference>
<dbReference type="EC" id="2.4.-.-" evidence="3"/>
<dbReference type="Pfam" id="PF13439">
    <property type="entry name" value="Glyco_transf_4"/>
    <property type="match status" value="1"/>
</dbReference>
<proteinExistence type="predicted"/>
<gene>
    <name evidence="3" type="ORF">CLORAM_00878</name>
</gene>
<reference evidence="3" key="1">
    <citation type="submission" date="2007-11" db="EMBL/GenBank/DDBJ databases">
        <authorList>
            <person name="Fulton L."/>
            <person name="Clifton S."/>
            <person name="Fulton B."/>
            <person name="Xu J."/>
            <person name="Minx P."/>
            <person name="Pepin K.H."/>
            <person name="Johnson M."/>
            <person name="Thiruvilangam P."/>
            <person name="Bhonagiri V."/>
            <person name="Nash W.E."/>
            <person name="Mardis E.R."/>
            <person name="Wilson R.K."/>
        </authorList>
    </citation>
    <scope>NUCLEOTIDE SEQUENCE [LARGE SCALE GENOMIC DNA]</scope>
    <source>
        <strain evidence="3">DSM 1402</strain>
    </source>
</reference>
<feature type="domain" description="Glycosyl transferase family 1" evidence="1">
    <location>
        <begin position="169"/>
        <end position="298"/>
    </location>
</feature>
<dbReference type="eggNOG" id="COG0438">
    <property type="taxonomic scope" value="Bacteria"/>
</dbReference>
<keyword evidence="4" id="KW-1185">Reference proteome</keyword>
<feature type="domain" description="Glycosyltransferase subfamily 4-like N-terminal" evidence="2">
    <location>
        <begin position="15"/>
        <end position="168"/>
    </location>
</feature>
<reference evidence="3" key="2">
    <citation type="submission" date="2014-06" db="EMBL/GenBank/DDBJ databases">
        <title>Draft genome sequence of Clostridium ramosum(DSM 1402).</title>
        <authorList>
            <person name="Sudarsanam P."/>
            <person name="Ley R."/>
            <person name="Guruge J."/>
            <person name="Turnbaugh P.J."/>
            <person name="Mahowald M."/>
            <person name="Liep D."/>
            <person name="Gordon J."/>
        </authorList>
    </citation>
    <scope>NUCLEOTIDE SEQUENCE</scope>
    <source>
        <strain evidence="3">DSM 1402</strain>
    </source>
</reference>
<evidence type="ECO:0000259" key="2">
    <source>
        <dbReference type="Pfam" id="PF13439"/>
    </source>
</evidence>
<comment type="caution">
    <text evidence="3">The sequence shown here is derived from an EMBL/GenBank/DDBJ whole genome shotgun (WGS) entry which is preliminary data.</text>
</comment>
<evidence type="ECO:0000313" key="3">
    <source>
        <dbReference type="EMBL" id="EDS18882.1"/>
    </source>
</evidence>
<dbReference type="InterPro" id="IPR001296">
    <property type="entry name" value="Glyco_trans_1"/>
</dbReference>
<dbReference type="CDD" id="cd03801">
    <property type="entry name" value="GT4_PimA-like"/>
    <property type="match status" value="1"/>
</dbReference>
<dbReference type="PANTHER" id="PTHR45947">
    <property type="entry name" value="SULFOQUINOVOSYL TRANSFERASE SQD2"/>
    <property type="match status" value="1"/>
</dbReference>
<dbReference type="Gene3D" id="3.40.50.2000">
    <property type="entry name" value="Glycogen Phosphorylase B"/>
    <property type="match status" value="2"/>
</dbReference>